<comment type="caution">
    <text evidence="1">The sequence shown here is derived from an EMBL/GenBank/DDBJ whole genome shotgun (WGS) entry which is preliminary data.</text>
</comment>
<keyword evidence="2" id="KW-1185">Reference proteome</keyword>
<sequence length="229" mass="25931">MRKWYVDSMHKMEIYGAQVQSLQPTTVYKYLGMHFSSAGKGKPNIQKLCEKLVALQAPLKSQQHLNVLNKHLIPGIIRMVLGGVCQNTLKTLDKLIRQMVKKWLKFPKDTPINVYYAPTAAWGLGCICLSTRVPILWRNNSEDLVIPNLAIHPNTIKALRFVGRSKVRNVVVTTRRQELKEWTNVLVGSLDGVGLKEHHFAPQVHKWMANGTNLTKGATYIDALKINII</sequence>
<dbReference type="EMBL" id="JARKIK010000020">
    <property type="protein sequence ID" value="KAK8745148.1"/>
    <property type="molecule type" value="Genomic_DNA"/>
</dbReference>
<proteinExistence type="predicted"/>
<reference evidence="1 2" key="1">
    <citation type="journal article" date="2024" name="BMC Genomics">
        <title>Genome assembly of redclaw crayfish (Cherax quadricarinatus) provides insights into its immune adaptation and hypoxia tolerance.</title>
        <authorList>
            <person name="Liu Z."/>
            <person name="Zheng J."/>
            <person name="Li H."/>
            <person name="Fang K."/>
            <person name="Wang S."/>
            <person name="He J."/>
            <person name="Zhou D."/>
            <person name="Weng S."/>
            <person name="Chi M."/>
            <person name="Gu Z."/>
            <person name="He J."/>
            <person name="Li F."/>
            <person name="Wang M."/>
        </authorList>
    </citation>
    <scope>NUCLEOTIDE SEQUENCE [LARGE SCALE GENOMIC DNA]</scope>
    <source>
        <strain evidence="1">ZL_2023a</strain>
    </source>
</reference>
<dbReference type="AlphaFoldDB" id="A0AAW0Y0M9"/>
<organism evidence="1 2">
    <name type="scientific">Cherax quadricarinatus</name>
    <name type="common">Australian red claw crayfish</name>
    <dbReference type="NCBI Taxonomy" id="27406"/>
    <lineage>
        <taxon>Eukaryota</taxon>
        <taxon>Metazoa</taxon>
        <taxon>Ecdysozoa</taxon>
        <taxon>Arthropoda</taxon>
        <taxon>Crustacea</taxon>
        <taxon>Multicrustacea</taxon>
        <taxon>Malacostraca</taxon>
        <taxon>Eumalacostraca</taxon>
        <taxon>Eucarida</taxon>
        <taxon>Decapoda</taxon>
        <taxon>Pleocyemata</taxon>
        <taxon>Astacidea</taxon>
        <taxon>Parastacoidea</taxon>
        <taxon>Parastacidae</taxon>
        <taxon>Cherax</taxon>
    </lineage>
</organism>
<dbReference type="Proteomes" id="UP001445076">
    <property type="component" value="Unassembled WGS sequence"/>
</dbReference>
<evidence type="ECO:0000313" key="1">
    <source>
        <dbReference type="EMBL" id="KAK8745148.1"/>
    </source>
</evidence>
<name>A0AAW0Y0M9_CHEQU</name>
<evidence type="ECO:0000313" key="2">
    <source>
        <dbReference type="Proteomes" id="UP001445076"/>
    </source>
</evidence>
<gene>
    <name evidence="1" type="ORF">OTU49_000478</name>
</gene>
<protein>
    <submittedName>
        <fullName evidence="1">Uncharacterized protein</fullName>
    </submittedName>
</protein>
<accession>A0AAW0Y0M9</accession>